<accession>A0ABR8T7I4</accession>
<dbReference type="SUPFAM" id="SSF53901">
    <property type="entry name" value="Thiolase-like"/>
    <property type="match status" value="1"/>
</dbReference>
<dbReference type="InterPro" id="IPR013747">
    <property type="entry name" value="ACP_syn_III_C"/>
</dbReference>
<sequence>MPSVRLKQIAVYHPENSYTNEEVASSSPDREKLIGMWSHLGRDKRYLADEQETTVTMAIEAAKKVLQAANMSGEQLDLITISSGTHEYNIPTDAAFVHKAIGGKDRCAIYDQNANCAGMVVSYDQVSRAMLHNPKMKYALIVGSEQVGNFYKPENLVHIGLSGDAACAIILERVEEDGYGLIDSSYITHSERPEDLVLPEHGFKNSKIIQTKVSDSYKVDSMFAKAPAVINDLLKDHGLTKEGITHYSISQVLSTKIDYLVEALEEDSSKFTYVGNKYAYTGTTSPFLALYHAIEEGKLKQGDHHIMWSVGAGFTSCGLLARL</sequence>
<evidence type="ECO:0000259" key="4">
    <source>
        <dbReference type="Pfam" id="PF08545"/>
    </source>
</evidence>
<gene>
    <name evidence="5" type="ORF">H9647_24935</name>
</gene>
<feature type="domain" description="Beta-ketoacyl-[acyl-carrier-protein] synthase III N-terminal" evidence="4">
    <location>
        <begin position="110"/>
        <end position="188"/>
    </location>
</feature>
<dbReference type="Gene3D" id="3.40.47.10">
    <property type="match status" value="1"/>
</dbReference>
<name>A0ABR8T7I4_9BACL</name>
<dbReference type="InterPro" id="IPR013751">
    <property type="entry name" value="ACP_syn_III_N"/>
</dbReference>
<dbReference type="PANTHER" id="PTHR34069:SF2">
    <property type="entry name" value="BETA-KETOACYL-[ACYL-CARRIER-PROTEIN] SYNTHASE III"/>
    <property type="match status" value="1"/>
</dbReference>
<dbReference type="Pfam" id="PF08545">
    <property type="entry name" value="ACP_syn_III"/>
    <property type="match status" value="1"/>
</dbReference>
<dbReference type="RefSeq" id="WP_191805097.1">
    <property type="nucleotide sequence ID" value="NZ_JACSQL010000027.1"/>
</dbReference>
<evidence type="ECO:0000256" key="1">
    <source>
        <dbReference type="ARBA" id="ARBA00022679"/>
    </source>
</evidence>
<evidence type="ECO:0000313" key="6">
    <source>
        <dbReference type="Proteomes" id="UP000608071"/>
    </source>
</evidence>
<dbReference type="InterPro" id="IPR016039">
    <property type="entry name" value="Thiolase-like"/>
</dbReference>
<protein>
    <submittedName>
        <fullName evidence="5">Ketoacyl-ACP synthase III</fullName>
    </submittedName>
</protein>
<evidence type="ECO:0000313" key="5">
    <source>
        <dbReference type="EMBL" id="MBD7971309.1"/>
    </source>
</evidence>
<dbReference type="Proteomes" id="UP000608071">
    <property type="component" value="Unassembled WGS sequence"/>
</dbReference>
<reference evidence="5 6" key="1">
    <citation type="submission" date="2020-08" db="EMBL/GenBank/DDBJ databases">
        <title>A Genomic Blueprint of the Chicken Gut Microbiome.</title>
        <authorList>
            <person name="Gilroy R."/>
            <person name="Ravi A."/>
            <person name="Getino M."/>
            <person name="Pursley I."/>
            <person name="Horton D.L."/>
            <person name="Alikhan N.-F."/>
            <person name="Baker D."/>
            <person name="Gharbi K."/>
            <person name="Hall N."/>
            <person name="Watson M."/>
            <person name="Adriaenssens E.M."/>
            <person name="Foster-Nyarko E."/>
            <person name="Jarju S."/>
            <person name="Secka A."/>
            <person name="Antonio M."/>
            <person name="Oren A."/>
            <person name="Chaudhuri R."/>
            <person name="La Ragione R.M."/>
            <person name="Hildebrand F."/>
            <person name="Pallen M.J."/>
        </authorList>
    </citation>
    <scope>NUCLEOTIDE SEQUENCE [LARGE SCALE GENOMIC DNA]</scope>
    <source>
        <strain evidence="5 6">Sa2BVA9</strain>
    </source>
</reference>
<evidence type="ECO:0000259" key="3">
    <source>
        <dbReference type="Pfam" id="PF08541"/>
    </source>
</evidence>
<comment type="caution">
    <text evidence="5">The sequence shown here is derived from an EMBL/GenBank/DDBJ whole genome shotgun (WGS) entry which is preliminary data.</text>
</comment>
<feature type="domain" description="Beta-ketoacyl-[acyl-carrier-protein] synthase III C-terminal" evidence="3">
    <location>
        <begin position="234"/>
        <end position="322"/>
    </location>
</feature>
<dbReference type="PANTHER" id="PTHR34069">
    <property type="entry name" value="3-OXOACYL-[ACYL-CARRIER-PROTEIN] SYNTHASE 3"/>
    <property type="match status" value="1"/>
</dbReference>
<keyword evidence="1" id="KW-0808">Transferase</keyword>
<dbReference type="EMBL" id="JACSQL010000027">
    <property type="protein sequence ID" value="MBD7971309.1"/>
    <property type="molecule type" value="Genomic_DNA"/>
</dbReference>
<keyword evidence="2" id="KW-0012">Acyltransferase</keyword>
<dbReference type="Pfam" id="PF08541">
    <property type="entry name" value="ACP_syn_III_C"/>
    <property type="match status" value="1"/>
</dbReference>
<keyword evidence="6" id="KW-1185">Reference proteome</keyword>
<proteinExistence type="predicted"/>
<organism evidence="5 6">
    <name type="scientific">Paenibacillus gallinarum</name>
    <dbReference type="NCBI Taxonomy" id="2762232"/>
    <lineage>
        <taxon>Bacteria</taxon>
        <taxon>Bacillati</taxon>
        <taxon>Bacillota</taxon>
        <taxon>Bacilli</taxon>
        <taxon>Bacillales</taxon>
        <taxon>Paenibacillaceae</taxon>
        <taxon>Paenibacillus</taxon>
    </lineage>
</organism>
<evidence type="ECO:0000256" key="2">
    <source>
        <dbReference type="ARBA" id="ARBA00023315"/>
    </source>
</evidence>